<feature type="domain" description="ATP synthase A/B type C-terminal" evidence="16">
    <location>
        <begin position="347"/>
        <end position="422"/>
    </location>
</feature>
<dbReference type="PANTHER" id="PTHR15184">
    <property type="entry name" value="ATP SYNTHASE"/>
    <property type="match status" value="1"/>
</dbReference>
<comment type="function">
    <text evidence="13">Produces ATP from ADP in the presence of a proton gradient across the membrane. The catalytic sites are hosted primarily by the beta subunits.</text>
</comment>
<reference evidence="17 18" key="1">
    <citation type="submission" date="2016-03" db="EMBL/GenBank/DDBJ databases">
        <authorList>
            <person name="Ploux O."/>
        </authorList>
    </citation>
    <scope>NUCLEOTIDE SEQUENCE [LARGE SCALE GENOMIC DNA]</scope>
    <source>
        <strain evidence="17 18">R-45370</strain>
    </source>
</reference>
<keyword evidence="3 13" id="KW-1003">Cell membrane</keyword>
<keyword evidence="9 13" id="KW-0472">Membrane</keyword>
<evidence type="ECO:0000256" key="1">
    <source>
        <dbReference type="ARBA" id="ARBA00004170"/>
    </source>
</evidence>
<feature type="domain" description="ATPase F1/V1/A1 complex alpha/beta subunit nucleotide-binding" evidence="14">
    <location>
        <begin position="127"/>
        <end position="339"/>
    </location>
</feature>
<dbReference type="HAMAP" id="MF_01347">
    <property type="entry name" value="ATP_synth_beta_bact"/>
    <property type="match status" value="1"/>
</dbReference>
<keyword evidence="6 13" id="KW-0067">ATP-binding</keyword>
<evidence type="ECO:0000256" key="13">
    <source>
        <dbReference type="HAMAP-Rule" id="MF_01347"/>
    </source>
</evidence>
<organism evidence="17 18">
    <name type="scientific">Methylomonas lenta</name>
    <dbReference type="NCBI Taxonomy" id="980561"/>
    <lineage>
        <taxon>Bacteria</taxon>
        <taxon>Pseudomonadati</taxon>
        <taxon>Pseudomonadota</taxon>
        <taxon>Gammaproteobacteria</taxon>
        <taxon>Methylococcales</taxon>
        <taxon>Methylococcaceae</taxon>
        <taxon>Methylomonas</taxon>
    </lineage>
</organism>
<dbReference type="InterPro" id="IPR050053">
    <property type="entry name" value="ATPase_alpha/beta_chains"/>
</dbReference>
<dbReference type="InterPro" id="IPR027417">
    <property type="entry name" value="P-loop_NTPase"/>
</dbReference>
<evidence type="ECO:0000259" key="15">
    <source>
        <dbReference type="Pfam" id="PF02874"/>
    </source>
</evidence>
<evidence type="ECO:0000256" key="7">
    <source>
        <dbReference type="ARBA" id="ARBA00022967"/>
    </source>
</evidence>
<name>A0A177N5E4_9GAMM</name>
<protein>
    <recommendedName>
        <fullName evidence="13">ATP synthase subunit beta</fullName>
        <ecNumber evidence="13">7.1.2.2</ecNumber>
    </recommendedName>
    <alternativeName>
        <fullName evidence="13">ATP synthase F1 sector subunit beta</fullName>
    </alternativeName>
    <alternativeName>
        <fullName evidence="13">F-ATPase subunit beta</fullName>
    </alternativeName>
</protein>
<evidence type="ECO:0000256" key="5">
    <source>
        <dbReference type="ARBA" id="ARBA00022781"/>
    </source>
</evidence>
<dbReference type="GO" id="GO:0005524">
    <property type="term" value="F:ATP binding"/>
    <property type="evidence" value="ECO:0007669"/>
    <property type="project" value="UniProtKB-UniRule"/>
</dbReference>
<dbReference type="InterPro" id="IPR036121">
    <property type="entry name" value="ATPase_F1/V1/A1_a/bsu_N_sf"/>
</dbReference>
<proteinExistence type="inferred from homology"/>
<keyword evidence="10 13" id="KW-0139">CF(1)</keyword>
<dbReference type="CDD" id="cd18115">
    <property type="entry name" value="ATP-synt_F1_beta_N"/>
    <property type="match status" value="1"/>
</dbReference>
<dbReference type="STRING" id="980561.A1359_13480"/>
<dbReference type="GO" id="GO:0045259">
    <property type="term" value="C:proton-transporting ATP synthase complex"/>
    <property type="evidence" value="ECO:0007669"/>
    <property type="project" value="UniProtKB-KW"/>
</dbReference>
<evidence type="ECO:0000259" key="16">
    <source>
        <dbReference type="Pfam" id="PF22919"/>
    </source>
</evidence>
<evidence type="ECO:0000256" key="10">
    <source>
        <dbReference type="ARBA" id="ARBA00023196"/>
    </source>
</evidence>
<dbReference type="Pfam" id="PF00006">
    <property type="entry name" value="ATP-synt_ab"/>
    <property type="match status" value="1"/>
</dbReference>
<comment type="caution">
    <text evidence="17">The sequence shown here is derived from an EMBL/GenBank/DDBJ whole genome shotgun (WGS) entry which is preliminary data.</text>
</comment>
<evidence type="ECO:0000256" key="11">
    <source>
        <dbReference type="ARBA" id="ARBA00023310"/>
    </source>
</evidence>
<dbReference type="InterPro" id="IPR005722">
    <property type="entry name" value="ATP_synth_F1_bsu"/>
</dbReference>
<keyword evidence="7 13" id="KW-1278">Translocase</keyword>
<sequence>MSLGKIVQIIGAVVDVEFPRDNLPKVYDALNVKGGLVLEVQQQLGDGVVRTIAMGTTDGLSRGVEVTNTGDAIKVPVGQATLGRIMNVLGEAIDEKGPIGEKEKWTIHRDAPSYAEQAPASELLETGIKVIDLVCPFAKGGKVGLFGGAGVGKTVNMMELIRNIAIEHSGFSVFAGVGERTREGNDFYHEMTDSNVIDKVSLVYGQMNEPPGNRLRVALTGLTMAEFFREEGRDVLFFVDNIYRYTLAGTEVSALLGRMPSAVGYQPTLAEEMGVLQERITSTKTGSITSIQAVYVPADDLTDPSPATTFAHLDATVVLSRQIAELGIYPAIDPLDSTSRQLDPLVIGQEHYDTARSVQGILQRYKELRDIIAILGMDELSEEDKLTVSRARKIQRFLSQPFFVAEVFTGSPGKYVSLKETIAGFNGIINGDYDNLPEQAFYMVGTIDEAIEKAKGM</sequence>
<evidence type="ECO:0000256" key="2">
    <source>
        <dbReference type="ARBA" id="ARBA00022448"/>
    </source>
</evidence>
<keyword evidence="2 13" id="KW-0813">Transport</keyword>
<dbReference type="Gene3D" id="1.10.1140.10">
    <property type="entry name" value="Bovine Mitochondrial F1-atpase, Atp Synthase Beta Chain, Chain D, domain 3"/>
    <property type="match status" value="1"/>
</dbReference>
<dbReference type="SUPFAM" id="SSF47917">
    <property type="entry name" value="C-terminal domain of alpha and beta subunits of F1 ATP synthase"/>
    <property type="match status" value="1"/>
</dbReference>
<dbReference type="Proteomes" id="UP000078476">
    <property type="component" value="Unassembled WGS sequence"/>
</dbReference>
<dbReference type="AlphaFoldDB" id="A0A177N5E4"/>
<gene>
    <name evidence="13" type="primary">atpD</name>
    <name evidence="17" type="ORF">A1359_13480</name>
</gene>
<evidence type="ECO:0000256" key="12">
    <source>
        <dbReference type="ARBA" id="ARBA00024342"/>
    </source>
</evidence>
<keyword evidence="5 13" id="KW-0375">Hydrogen ion transport</keyword>
<keyword evidence="4 13" id="KW-0547">Nucleotide-binding</keyword>
<feature type="domain" description="ATPase F1/V1/A1 complex alpha/beta subunit N-terminal" evidence="15">
    <location>
        <begin position="6"/>
        <end position="70"/>
    </location>
</feature>
<dbReference type="GO" id="GO:0005886">
    <property type="term" value="C:plasma membrane"/>
    <property type="evidence" value="ECO:0007669"/>
    <property type="project" value="UniProtKB-SubCell"/>
</dbReference>
<feature type="binding site" evidence="13">
    <location>
        <begin position="147"/>
        <end position="154"/>
    </location>
    <ligand>
        <name>ATP</name>
        <dbReference type="ChEBI" id="CHEBI:30616"/>
    </ligand>
</feature>
<dbReference type="FunFam" id="1.10.1140.10:FF:000001">
    <property type="entry name" value="ATP synthase subunit beta"/>
    <property type="match status" value="1"/>
</dbReference>
<comment type="catalytic activity">
    <reaction evidence="13">
        <text>ATP + H2O + 4 H(+)(in) = ADP + phosphate + 5 H(+)(out)</text>
        <dbReference type="Rhea" id="RHEA:57720"/>
        <dbReference type="ChEBI" id="CHEBI:15377"/>
        <dbReference type="ChEBI" id="CHEBI:15378"/>
        <dbReference type="ChEBI" id="CHEBI:30616"/>
        <dbReference type="ChEBI" id="CHEBI:43474"/>
        <dbReference type="ChEBI" id="CHEBI:456216"/>
        <dbReference type="EC" id="7.1.2.2"/>
    </reaction>
</comment>
<dbReference type="Pfam" id="PF22919">
    <property type="entry name" value="ATP-synt_VA_C"/>
    <property type="match status" value="1"/>
</dbReference>
<evidence type="ECO:0000313" key="17">
    <source>
        <dbReference type="EMBL" id="OAI12693.1"/>
    </source>
</evidence>
<dbReference type="InterPro" id="IPR000194">
    <property type="entry name" value="ATPase_F1/V1/A1_a/bsu_nucl-bd"/>
</dbReference>
<comment type="similarity">
    <text evidence="12">Belongs to the ATPase alpha/beta chains family. T3SS ATPase subfamily.</text>
</comment>
<dbReference type="Gene3D" id="2.40.10.170">
    <property type="match status" value="1"/>
</dbReference>
<keyword evidence="8 13" id="KW-0406">Ion transport</keyword>
<dbReference type="OrthoDB" id="9801639at2"/>
<dbReference type="RefSeq" id="WP_066985123.1">
    <property type="nucleotide sequence ID" value="NZ_LUUI01000127.1"/>
</dbReference>
<dbReference type="NCBIfam" id="TIGR01039">
    <property type="entry name" value="atpD"/>
    <property type="match status" value="1"/>
</dbReference>
<dbReference type="GO" id="GO:0046933">
    <property type="term" value="F:proton-transporting ATP synthase activity, rotational mechanism"/>
    <property type="evidence" value="ECO:0007669"/>
    <property type="project" value="UniProtKB-UniRule"/>
</dbReference>
<dbReference type="CDD" id="cd01133">
    <property type="entry name" value="F1-ATPase_beta_CD"/>
    <property type="match status" value="1"/>
</dbReference>
<dbReference type="EMBL" id="LUUI01000127">
    <property type="protein sequence ID" value="OAI12693.1"/>
    <property type="molecule type" value="Genomic_DNA"/>
</dbReference>
<evidence type="ECO:0000256" key="9">
    <source>
        <dbReference type="ARBA" id="ARBA00023136"/>
    </source>
</evidence>
<dbReference type="InterPro" id="IPR055190">
    <property type="entry name" value="ATP-synt_VA_C"/>
</dbReference>
<dbReference type="SUPFAM" id="SSF50615">
    <property type="entry name" value="N-terminal domain of alpha and beta subunits of F1 ATP synthase"/>
    <property type="match status" value="1"/>
</dbReference>
<keyword evidence="11 13" id="KW-0066">ATP synthesis</keyword>
<dbReference type="InterPro" id="IPR020003">
    <property type="entry name" value="ATPase_a/bsu_AS"/>
</dbReference>
<evidence type="ECO:0000256" key="8">
    <source>
        <dbReference type="ARBA" id="ARBA00023065"/>
    </source>
</evidence>
<dbReference type="EC" id="7.1.2.2" evidence="13"/>
<evidence type="ECO:0000256" key="3">
    <source>
        <dbReference type="ARBA" id="ARBA00022475"/>
    </source>
</evidence>
<dbReference type="FunFam" id="3.40.50.300:FF:000004">
    <property type="entry name" value="ATP synthase subunit beta"/>
    <property type="match status" value="1"/>
</dbReference>
<comment type="subcellular location">
    <subcellularLocation>
        <location evidence="13">Cell membrane</location>
        <topology evidence="13">Peripheral membrane protein</topology>
    </subcellularLocation>
    <subcellularLocation>
        <location evidence="1">Membrane</location>
        <topology evidence="1">Peripheral membrane protein</topology>
    </subcellularLocation>
</comment>
<dbReference type="Gene3D" id="3.40.50.300">
    <property type="entry name" value="P-loop containing nucleotide triphosphate hydrolases"/>
    <property type="match status" value="1"/>
</dbReference>
<dbReference type="SUPFAM" id="SSF52540">
    <property type="entry name" value="P-loop containing nucleoside triphosphate hydrolases"/>
    <property type="match status" value="1"/>
</dbReference>
<dbReference type="Pfam" id="PF02874">
    <property type="entry name" value="ATP-synt_ab_N"/>
    <property type="match status" value="1"/>
</dbReference>
<accession>A0A177N5E4</accession>
<evidence type="ECO:0000313" key="18">
    <source>
        <dbReference type="Proteomes" id="UP000078476"/>
    </source>
</evidence>
<evidence type="ECO:0000256" key="4">
    <source>
        <dbReference type="ARBA" id="ARBA00022741"/>
    </source>
</evidence>
<dbReference type="PROSITE" id="PS00152">
    <property type="entry name" value="ATPASE_ALPHA_BETA"/>
    <property type="match status" value="1"/>
</dbReference>
<keyword evidence="18" id="KW-1185">Reference proteome</keyword>
<dbReference type="CDD" id="cd18110">
    <property type="entry name" value="ATP-synt_F1_beta_C"/>
    <property type="match status" value="1"/>
</dbReference>
<evidence type="ECO:0000259" key="14">
    <source>
        <dbReference type="Pfam" id="PF00006"/>
    </source>
</evidence>
<dbReference type="PANTHER" id="PTHR15184:SF71">
    <property type="entry name" value="ATP SYNTHASE SUBUNIT BETA, MITOCHONDRIAL"/>
    <property type="match status" value="1"/>
</dbReference>
<evidence type="ECO:0000256" key="6">
    <source>
        <dbReference type="ARBA" id="ARBA00022840"/>
    </source>
</evidence>
<dbReference type="InterPro" id="IPR004100">
    <property type="entry name" value="ATPase_F1/V1/A1_a/bsu_N"/>
</dbReference>
<dbReference type="InterPro" id="IPR024034">
    <property type="entry name" value="ATPase_F1/V1_b/a_C"/>
</dbReference>